<dbReference type="EMBL" id="BSEH01001216">
    <property type="protein sequence ID" value="GLJ59671.1"/>
    <property type="molecule type" value="Genomic_DNA"/>
</dbReference>
<evidence type="ECO:0000313" key="3">
    <source>
        <dbReference type="Proteomes" id="UP001234787"/>
    </source>
</evidence>
<evidence type="ECO:0000313" key="2">
    <source>
        <dbReference type="EMBL" id="GLJ59671.1"/>
    </source>
</evidence>
<reference evidence="1" key="1">
    <citation type="submission" date="2022-12" db="EMBL/GenBank/DDBJ databases">
        <title>Chromosome-Level Genome Assembly of Japanese Cedar (Cryptomeriajaponica D. Don).</title>
        <authorList>
            <person name="Fujino T."/>
            <person name="Yamaguchi K."/>
            <person name="Yokoyama T."/>
            <person name="Hamanaka T."/>
            <person name="Harazono Y."/>
            <person name="Kamada H."/>
            <person name="Kobayashi W."/>
            <person name="Ujino-Ihara T."/>
            <person name="Uchiyama K."/>
            <person name="Matsumoto A."/>
            <person name="Izuno A."/>
            <person name="Tsumura Y."/>
            <person name="Toyoda A."/>
            <person name="Shigenobu S."/>
            <person name="Moriguchi Y."/>
            <person name="Ueno S."/>
            <person name="Kasahara M."/>
        </authorList>
    </citation>
    <scope>NUCLEOTIDE SEQUENCE</scope>
</reference>
<dbReference type="AlphaFoldDB" id="A0AAD3RRC3"/>
<dbReference type="EMBL" id="BSEH01000374">
    <property type="protein sequence ID" value="GLJ58418.1"/>
    <property type="molecule type" value="Genomic_DNA"/>
</dbReference>
<dbReference type="Proteomes" id="UP001234787">
    <property type="component" value="Unassembled WGS sequence"/>
</dbReference>
<protein>
    <submittedName>
        <fullName evidence="1">Uncharacterized protein</fullName>
    </submittedName>
</protein>
<name>A0AAD3RRC3_CRYJA</name>
<evidence type="ECO:0000313" key="1">
    <source>
        <dbReference type="EMBL" id="GLJ58418.1"/>
    </source>
</evidence>
<sequence length="116" mass="12859">MSPELNQYIWPTFLRTLYIVVGFPVNGSNRPVGRTVRVASDWTIGEGEGTRDGERTLQSVQPESPIRSINGELLPPWPGGRIDRRLFRGGRSYPTTLVPWVPIAGGSFSVEAVFCN</sequence>
<organism evidence="1 3">
    <name type="scientific">Cryptomeria japonica</name>
    <name type="common">Japanese cedar</name>
    <name type="synonym">Cupressus japonica</name>
    <dbReference type="NCBI Taxonomy" id="3369"/>
    <lineage>
        <taxon>Eukaryota</taxon>
        <taxon>Viridiplantae</taxon>
        <taxon>Streptophyta</taxon>
        <taxon>Embryophyta</taxon>
        <taxon>Tracheophyta</taxon>
        <taxon>Spermatophyta</taxon>
        <taxon>Pinopsida</taxon>
        <taxon>Pinidae</taxon>
        <taxon>Conifers II</taxon>
        <taxon>Cupressales</taxon>
        <taxon>Cupressaceae</taxon>
        <taxon>Cryptomeria</taxon>
    </lineage>
</organism>
<keyword evidence="3" id="KW-1185">Reference proteome</keyword>
<proteinExistence type="predicted"/>
<gene>
    <name evidence="1" type="ORF">SUGI_1447210</name>
    <name evidence="2" type="ORF">SUGI_1518550</name>
</gene>
<accession>A0AAD3RRC3</accession>
<comment type="caution">
    <text evidence="1">The sequence shown here is derived from an EMBL/GenBank/DDBJ whole genome shotgun (WGS) entry which is preliminary data.</text>
</comment>